<protein>
    <submittedName>
        <fullName evidence="2">Uncharacterized protein</fullName>
    </submittedName>
</protein>
<keyword evidence="1" id="KW-0812">Transmembrane</keyword>
<feature type="transmembrane region" description="Helical" evidence="1">
    <location>
        <begin position="6"/>
        <end position="27"/>
    </location>
</feature>
<dbReference type="HOGENOM" id="CLU_145823_0_0_2"/>
<dbReference type="KEGG" id="mjh:JH146_1205"/>
<keyword evidence="1" id="KW-1133">Transmembrane helix</keyword>
<organism evidence="2 3">
    <name type="scientific">Methanocaldococcus bathoardescens</name>
    <dbReference type="NCBI Taxonomy" id="1301915"/>
    <lineage>
        <taxon>Archaea</taxon>
        <taxon>Methanobacteriati</taxon>
        <taxon>Methanobacteriota</taxon>
        <taxon>Methanomada group</taxon>
        <taxon>Methanococci</taxon>
        <taxon>Methanococcales</taxon>
        <taxon>Methanocaldococcaceae</taxon>
        <taxon>Methanocaldococcus</taxon>
    </lineage>
</organism>
<reference evidence="2 3" key="1">
    <citation type="journal article" date="2015" name="Int. J. Syst. Evol. Microbiol.">
        <title>M ethanocaldococcus bathoardescens sp. nov., a hyperthermophilic methanogen isolated from a volcanically active deep-sea hydrothermal vent.</title>
        <authorList>
            <person name="Stewart L.C."/>
            <person name="Jung J.H."/>
            <person name="Kim Y.T."/>
            <person name="Kwon S.W."/>
            <person name="Park C.S."/>
            <person name="Holden J.F."/>
        </authorList>
    </citation>
    <scope>NUCLEOTIDE SEQUENCE [LARGE SCALE GENOMIC DNA]</scope>
    <source>
        <strain evidence="2 3">JH146</strain>
    </source>
</reference>
<dbReference type="RefSeq" id="WP_236953656.1">
    <property type="nucleotide sequence ID" value="NZ_CP009149.1"/>
</dbReference>
<sequence>MSFLAYILALTLIYLIGLIIFGFWDFIKFLSDNKGKLLKSLKMNLWEFKFGKSFLFIPNFIMEILAFEEFALFNIFDSLINTKINIYEKEVGCGFSFYKWGEFKDYKIEDGYIRLISKFPLIIRLIFVRDVYLKYDKELENIIKKHLKQK</sequence>
<dbReference type="Proteomes" id="UP000028781">
    <property type="component" value="Chromosome"/>
</dbReference>
<evidence type="ECO:0000313" key="2">
    <source>
        <dbReference type="EMBL" id="AIJ06047.1"/>
    </source>
</evidence>
<keyword evidence="3" id="KW-1185">Reference proteome</keyword>
<evidence type="ECO:0000256" key="1">
    <source>
        <dbReference type="SAM" id="Phobius"/>
    </source>
</evidence>
<dbReference type="STRING" id="1301915.JH146_1205"/>
<evidence type="ECO:0000313" key="3">
    <source>
        <dbReference type="Proteomes" id="UP000028781"/>
    </source>
</evidence>
<accession>A0A076LGT0</accession>
<dbReference type="GeneID" id="24891823"/>
<dbReference type="EMBL" id="CP009149">
    <property type="protein sequence ID" value="AIJ06047.1"/>
    <property type="molecule type" value="Genomic_DNA"/>
</dbReference>
<keyword evidence="1" id="KW-0472">Membrane</keyword>
<gene>
    <name evidence="2" type="ORF">JH146_1205</name>
</gene>
<dbReference type="AlphaFoldDB" id="A0A076LGT0"/>
<proteinExistence type="predicted"/>
<name>A0A076LGT0_9EURY</name>